<protein>
    <submittedName>
        <fullName evidence="1">Uncharacterized protein</fullName>
    </submittedName>
</protein>
<dbReference type="AlphaFoldDB" id="A0A1I4XQ03"/>
<organism evidence="1 2">
    <name type="scientific">Proteiniclasticum ruminis</name>
    <dbReference type="NCBI Taxonomy" id="398199"/>
    <lineage>
        <taxon>Bacteria</taxon>
        <taxon>Bacillati</taxon>
        <taxon>Bacillota</taxon>
        <taxon>Clostridia</taxon>
        <taxon>Eubacteriales</taxon>
        <taxon>Clostridiaceae</taxon>
        <taxon>Proteiniclasticum</taxon>
    </lineage>
</organism>
<dbReference type="InterPro" id="IPR054333">
    <property type="entry name" value="REase-ARP-assoc"/>
</dbReference>
<dbReference type="Pfam" id="PF22558">
    <property type="entry name" value="REase-ARP"/>
    <property type="match status" value="1"/>
</dbReference>
<name>A0A1I4XQ03_9CLOT</name>
<dbReference type="Proteomes" id="UP000181899">
    <property type="component" value="Unassembled WGS sequence"/>
</dbReference>
<dbReference type="EMBL" id="FOVK01000001">
    <property type="protein sequence ID" value="SFN27513.1"/>
    <property type="molecule type" value="Genomic_DNA"/>
</dbReference>
<gene>
    <name evidence="1" type="ORF">SAMN04488695_10196</name>
</gene>
<evidence type="ECO:0000313" key="1">
    <source>
        <dbReference type="EMBL" id="SFN27513.1"/>
    </source>
</evidence>
<keyword evidence="2" id="KW-1185">Reference proteome</keyword>
<reference evidence="1 2" key="1">
    <citation type="submission" date="2016-10" db="EMBL/GenBank/DDBJ databases">
        <authorList>
            <person name="de Groot N.N."/>
        </authorList>
    </citation>
    <scope>NUCLEOTIDE SEQUENCE [LARGE SCALE GENOMIC DNA]</scope>
    <source>
        <strain evidence="1 2">ML2</strain>
    </source>
</reference>
<proteinExistence type="predicted"/>
<evidence type="ECO:0000313" key="2">
    <source>
        <dbReference type="Proteomes" id="UP000181899"/>
    </source>
</evidence>
<accession>A0A1I4XQ03</accession>
<dbReference type="STRING" id="398199.SAMN05421804_102370"/>
<sequence>MVVENTLLKVGHPMTDDAAKLDQDKKGFLNFLTQHLGRKKLLVVRDTGNEERILAELKDYAKKENYTLLFLNGAQITAKDVRELSERGAEKLLVVLENLSKAEHLGVIEEASLFRAILDLSDPGNDEYLFREDSAFLFLAEDDFPSTKLSTVSLTWAYESAFYDDRAFREKVLSHMERYREKVLRIREVGDVRGKAYGHILPEKNYHENFLPLVREDLITSPYLSGIHWHRFSHHLNSSQVLGVNFFYPLLKKGELKSFLDLFSLEDAKAYDPLHLSFSKLSPVEPSGRRKSCFDFYMELQDGEELYVLSNYTDGCFGRAEKESFLEKYTAVYGPLLSASDMIEESFKNEAFFLEEYRYMRSLLHLQEKSRLLVLLPRENFQLREKALYFRDHVLTEKGREHFYPVVWEEVIDSLLNQLSNPELSRYYETELKDKYFRY</sequence>